<dbReference type="EMBL" id="CAEZWH010000019">
    <property type="protein sequence ID" value="CAB4645877.1"/>
    <property type="molecule type" value="Genomic_DNA"/>
</dbReference>
<dbReference type="AlphaFoldDB" id="A0A6J6K7Y8"/>
<sequence length="243" mass="26779">MTQKDAHWFESVARYLGDSYLNYSFTKGTKQEIDFLVETLPLVGGDRVIDIGCGPGRHCNELAIRGYKAFGIDISGAFIEQASASAVEGASFRRLDARLLQDEIELHGKFDVAICLCQGAFGVMLDDSDDLDVLRGAAAVLRPGGLLALSAFNSYFSIRHHTDAQFDVDRGVSHERTVLRNPAGEEMETDLWTGCYTPRELRMACSIVGLEVVRIYGVEPGKYGLIEPSVDLPEYLLVARKPL</sequence>
<keyword evidence="3" id="KW-0949">S-adenosyl-L-methionine</keyword>
<dbReference type="Pfam" id="PF13847">
    <property type="entry name" value="Methyltransf_31"/>
    <property type="match status" value="1"/>
</dbReference>
<proteinExistence type="predicted"/>
<gene>
    <name evidence="5" type="ORF">UFOPK2195_00200</name>
</gene>
<keyword evidence="1" id="KW-0489">Methyltransferase</keyword>
<reference evidence="5" key="1">
    <citation type="submission" date="2020-05" db="EMBL/GenBank/DDBJ databases">
        <authorList>
            <person name="Chiriac C."/>
            <person name="Salcher M."/>
            <person name="Ghai R."/>
            <person name="Kavagutti S V."/>
        </authorList>
    </citation>
    <scope>NUCLEOTIDE SEQUENCE</scope>
</reference>
<organism evidence="5">
    <name type="scientific">freshwater metagenome</name>
    <dbReference type="NCBI Taxonomy" id="449393"/>
    <lineage>
        <taxon>unclassified sequences</taxon>
        <taxon>metagenomes</taxon>
        <taxon>ecological metagenomes</taxon>
    </lineage>
</organism>
<dbReference type="SUPFAM" id="SSF53335">
    <property type="entry name" value="S-adenosyl-L-methionine-dependent methyltransferases"/>
    <property type="match status" value="1"/>
</dbReference>
<dbReference type="GO" id="GO:0032259">
    <property type="term" value="P:methylation"/>
    <property type="evidence" value="ECO:0007669"/>
    <property type="project" value="UniProtKB-KW"/>
</dbReference>
<dbReference type="InterPro" id="IPR029063">
    <property type="entry name" value="SAM-dependent_MTases_sf"/>
</dbReference>
<evidence type="ECO:0000313" key="5">
    <source>
        <dbReference type="EMBL" id="CAB4645877.1"/>
    </source>
</evidence>
<evidence type="ECO:0000256" key="2">
    <source>
        <dbReference type="ARBA" id="ARBA00022679"/>
    </source>
</evidence>
<keyword evidence="2" id="KW-0808">Transferase</keyword>
<evidence type="ECO:0000256" key="3">
    <source>
        <dbReference type="ARBA" id="ARBA00022691"/>
    </source>
</evidence>
<feature type="domain" description="Methyltransferase" evidence="4">
    <location>
        <begin position="45"/>
        <end position="158"/>
    </location>
</feature>
<dbReference type="InterPro" id="IPR025714">
    <property type="entry name" value="Methyltranfer_dom"/>
</dbReference>
<dbReference type="GO" id="GO:0008168">
    <property type="term" value="F:methyltransferase activity"/>
    <property type="evidence" value="ECO:0007669"/>
    <property type="project" value="UniProtKB-KW"/>
</dbReference>
<protein>
    <submittedName>
        <fullName evidence="5">Unannotated protein</fullName>
    </submittedName>
</protein>
<dbReference type="PANTHER" id="PTHR43464">
    <property type="entry name" value="METHYLTRANSFERASE"/>
    <property type="match status" value="1"/>
</dbReference>
<evidence type="ECO:0000256" key="1">
    <source>
        <dbReference type="ARBA" id="ARBA00022603"/>
    </source>
</evidence>
<accession>A0A6J6K7Y8</accession>
<dbReference type="CDD" id="cd02440">
    <property type="entry name" value="AdoMet_MTases"/>
    <property type="match status" value="1"/>
</dbReference>
<name>A0A6J6K7Y8_9ZZZZ</name>
<dbReference type="Gene3D" id="3.40.50.150">
    <property type="entry name" value="Vaccinia Virus protein VP39"/>
    <property type="match status" value="1"/>
</dbReference>
<evidence type="ECO:0000259" key="4">
    <source>
        <dbReference type="Pfam" id="PF13847"/>
    </source>
</evidence>
<dbReference type="PANTHER" id="PTHR43464:SF19">
    <property type="entry name" value="UBIQUINONE BIOSYNTHESIS O-METHYLTRANSFERASE, MITOCHONDRIAL"/>
    <property type="match status" value="1"/>
</dbReference>